<keyword evidence="3" id="KW-1185">Reference proteome</keyword>
<reference evidence="3" key="2">
    <citation type="submission" date="2023-07" db="EMBL/GenBank/DDBJ databases">
        <title>Acinetobacter oleivorans assembled AC1583.</title>
        <authorList>
            <person name="Yeo C.C."/>
        </authorList>
    </citation>
    <scope>NUCLEOTIDE SEQUENCE [LARGE SCALE GENOMIC DNA]</scope>
    <source>
        <strain evidence="3">AC1583</strain>
    </source>
</reference>
<dbReference type="InterPro" id="IPR000157">
    <property type="entry name" value="TIR_dom"/>
</dbReference>
<dbReference type="Gene3D" id="3.40.50.10140">
    <property type="entry name" value="Toll/interleukin-1 receptor homology (TIR) domain"/>
    <property type="match status" value="1"/>
</dbReference>
<keyword evidence="2" id="KW-0675">Receptor</keyword>
<reference evidence="2 3" key="1">
    <citation type="submission" date="2020-10" db="EMBL/GenBank/DDBJ databases">
        <authorList>
            <person name="Mohd Rani F."/>
        </authorList>
    </citation>
    <scope>NUCLEOTIDE SEQUENCE [LARGE SCALE GENOMIC DNA]</scope>
    <source>
        <strain evidence="2 3">AC1583</strain>
    </source>
</reference>
<proteinExistence type="predicted"/>
<feature type="domain" description="TIR" evidence="1">
    <location>
        <begin position="1"/>
        <end position="137"/>
    </location>
</feature>
<evidence type="ECO:0000313" key="3">
    <source>
        <dbReference type="Proteomes" id="UP000619170"/>
    </source>
</evidence>
<evidence type="ECO:0000259" key="1">
    <source>
        <dbReference type="PROSITE" id="PS50104"/>
    </source>
</evidence>
<dbReference type="SUPFAM" id="SSF52200">
    <property type="entry name" value="Toll/Interleukin receptor TIR domain"/>
    <property type="match status" value="1"/>
</dbReference>
<dbReference type="Proteomes" id="UP000619170">
    <property type="component" value="Unassembled WGS sequence"/>
</dbReference>
<name>A0ABR9NP32_9GAMM</name>
<protein>
    <submittedName>
        <fullName evidence="2">Toll/interleukin-1 receptor domain-containing protein</fullName>
    </submittedName>
</protein>
<dbReference type="InterPro" id="IPR035897">
    <property type="entry name" value="Toll_tir_struct_dom_sf"/>
</dbReference>
<gene>
    <name evidence="2" type="ORF">IIQ43_18180</name>
</gene>
<dbReference type="EMBL" id="JADAZL010000013">
    <property type="protein sequence ID" value="MBE2166451.1"/>
    <property type="molecule type" value="Genomic_DNA"/>
</dbReference>
<organism evidence="2 3">
    <name type="scientific">Acinetobacter oleivorans</name>
    <dbReference type="NCBI Taxonomy" id="1148157"/>
    <lineage>
        <taxon>Bacteria</taxon>
        <taxon>Pseudomonadati</taxon>
        <taxon>Pseudomonadota</taxon>
        <taxon>Gammaproteobacteria</taxon>
        <taxon>Moraxellales</taxon>
        <taxon>Moraxellaceae</taxon>
        <taxon>Acinetobacter</taxon>
    </lineage>
</organism>
<dbReference type="PROSITE" id="PS50104">
    <property type="entry name" value="TIR"/>
    <property type="match status" value="1"/>
</dbReference>
<dbReference type="RefSeq" id="WP_192835112.1">
    <property type="nucleotide sequence ID" value="NZ_JADAZL010000013.1"/>
</dbReference>
<accession>A0ABR9NP32</accession>
<dbReference type="Pfam" id="PF13676">
    <property type="entry name" value="TIR_2"/>
    <property type="match status" value="1"/>
</dbReference>
<sequence length="172" mass="19767">MPVFISYRQKDRQVAFAISEKFRANNIKYYLDVVDEESLTTDDITSVITKNIQRCTHLIAVISANTKGSWWVPFEIGEATIISRRICSYAYKTEGAPLLRSTIDIYKSFLPEYLHKWPILVNERDIDAFIRQYKSDKEESITLESLGSISSRLESLSAYGADQFHKNLKASL</sequence>
<comment type="caution">
    <text evidence="2">The sequence shown here is derived from an EMBL/GenBank/DDBJ whole genome shotgun (WGS) entry which is preliminary data.</text>
</comment>
<evidence type="ECO:0000313" key="2">
    <source>
        <dbReference type="EMBL" id="MBE2166451.1"/>
    </source>
</evidence>